<dbReference type="PANTHER" id="PTHR36456:SF1">
    <property type="entry name" value="UPF0232 PROTEIN SCO3875"/>
    <property type="match status" value="1"/>
</dbReference>
<evidence type="ECO:0000313" key="3">
    <source>
        <dbReference type="Proteomes" id="UP000237684"/>
    </source>
</evidence>
<feature type="region of interest" description="Disordered" evidence="1">
    <location>
        <begin position="120"/>
        <end position="146"/>
    </location>
</feature>
<dbReference type="PANTHER" id="PTHR36456">
    <property type="entry name" value="UPF0232 PROTEIN SCO3875"/>
    <property type="match status" value="1"/>
</dbReference>
<keyword evidence="3" id="KW-1185">Reference proteome</keyword>
<proteinExistence type="predicted"/>
<reference evidence="2 3" key="1">
    <citation type="journal article" date="2018" name="Syst. Appl. Microbiol.">
        <title>Abditibacterium utsteinense sp. nov., the first cultivated member of candidate phylum FBP, isolated from ice-free Antarctic soil samples.</title>
        <authorList>
            <person name="Tahon G."/>
            <person name="Tytgat B."/>
            <person name="Lebbe L."/>
            <person name="Carlier A."/>
            <person name="Willems A."/>
        </authorList>
    </citation>
    <scope>NUCLEOTIDE SEQUENCE [LARGE SCALE GENOMIC DNA]</scope>
    <source>
        <strain evidence="2 3">LMG 29911</strain>
    </source>
</reference>
<evidence type="ECO:0008006" key="4">
    <source>
        <dbReference type="Google" id="ProtNLM"/>
    </source>
</evidence>
<evidence type="ECO:0000313" key="2">
    <source>
        <dbReference type="EMBL" id="PQV62552.1"/>
    </source>
</evidence>
<accession>A0A2S8SP25</accession>
<dbReference type="Pfam" id="PF05258">
    <property type="entry name" value="DciA"/>
    <property type="match status" value="1"/>
</dbReference>
<protein>
    <recommendedName>
        <fullName evidence="4">DUF721 domain-containing protein</fullName>
    </recommendedName>
</protein>
<sequence length="169" mass="19260">MAMDNVGNIVNGVLDARGWRVKVLERMAVELWSEVVGEPMNHHTLAQRFQNGTLYVRARSPQWTHELHFLEARIIARLNGRLKQPIVQKIRASVTTPPGMARTKLKPDWEDPTFPAALKKRKAVSDEPIDDEAAAHGREMTTQIEDEEMRTCIARLIASVTRANEEREK</sequence>
<dbReference type="OrthoDB" id="9796545at2"/>
<dbReference type="Proteomes" id="UP000237684">
    <property type="component" value="Unassembled WGS sequence"/>
</dbReference>
<dbReference type="AlphaFoldDB" id="A0A2S8SP25"/>
<name>A0A2S8SP25_9BACT</name>
<dbReference type="RefSeq" id="WP_106381294.1">
    <property type="nucleotide sequence ID" value="NZ_NIGF01000029.1"/>
</dbReference>
<comment type="caution">
    <text evidence="2">The sequence shown here is derived from an EMBL/GenBank/DDBJ whole genome shotgun (WGS) entry which is preliminary data.</text>
</comment>
<evidence type="ECO:0000256" key="1">
    <source>
        <dbReference type="SAM" id="MobiDB-lite"/>
    </source>
</evidence>
<dbReference type="InParanoid" id="A0A2S8SP25"/>
<gene>
    <name evidence="2" type="ORF">B1R32_12913</name>
</gene>
<organism evidence="2 3">
    <name type="scientific">Abditibacterium utsteinense</name>
    <dbReference type="NCBI Taxonomy" id="1960156"/>
    <lineage>
        <taxon>Bacteria</taxon>
        <taxon>Pseudomonadati</taxon>
        <taxon>Abditibacteriota</taxon>
        <taxon>Abditibacteriia</taxon>
        <taxon>Abditibacteriales</taxon>
        <taxon>Abditibacteriaceae</taxon>
        <taxon>Abditibacterium</taxon>
    </lineage>
</organism>
<dbReference type="InterPro" id="IPR007922">
    <property type="entry name" value="DciA-like"/>
</dbReference>
<dbReference type="EMBL" id="NIGF01000029">
    <property type="protein sequence ID" value="PQV62552.1"/>
    <property type="molecule type" value="Genomic_DNA"/>
</dbReference>